<accession>A0A1N7H836</accession>
<dbReference type="Proteomes" id="UP000185936">
    <property type="component" value="Unassembled WGS sequence"/>
</dbReference>
<dbReference type="AlphaFoldDB" id="A0A1N7H836"/>
<protein>
    <submittedName>
        <fullName evidence="1">Uncharacterized protein</fullName>
    </submittedName>
</protein>
<gene>
    <name evidence="1" type="ORF">SAMN05421752_1315</name>
</gene>
<dbReference type="EMBL" id="FTNR01000031">
    <property type="protein sequence ID" value="SIS20992.1"/>
    <property type="molecule type" value="Genomic_DNA"/>
</dbReference>
<reference evidence="2" key="1">
    <citation type="submission" date="2017-01" db="EMBL/GenBank/DDBJ databases">
        <authorList>
            <person name="Varghese N."/>
            <person name="Submissions S."/>
        </authorList>
    </citation>
    <scope>NUCLEOTIDE SEQUENCE [LARGE SCALE GENOMIC DNA]</scope>
    <source>
        <strain evidence="2">type strain: HArc-</strain>
    </source>
</reference>
<organism evidence="1 2">
    <name type="scientific">Natronorubrum thiooxidans</name>
    <dbReference type="NCBI Taxonomy" id="308853"/>
    <lineage>
        <taxon>Archaea</taxon>
        <taxon>Methanobacteriati</taxon>
        <taxon>Methanobacteriota</taxon>
        <taxon>Stenosarchaea group</taxon>
        <taxon>Halobacteria</taxon>
        <taxon>Halobacteriales</taxon>
        <taxon>Natrialbaceae</taxon>
        <taxon>Natronorubrum</taxon>
    </lineage>
</organism>
<evidence type="ECO:0000313" key="1">
    <source>
        <dbReference type="EMBL" id="SIS20992.1"/>
    </source>
</evidence>
<proteinExistence type="predicted"/>
<evidence type="ECO:0000313" key="2">
    <source>
        <dbReference type="Proteomes" id="UP000185936"/>
    </source>
</evidence>
<name>A0A1N7H836_9EURY</name>
<sequence>MLCLDPCVEPLDNLGLVLRTRHRDDGPILDSDQGMRGIMRSETAAGTRHSASRSMMQEIGRFVGRQSTDRRELFKMHLTAENRDRELI</sequence>
<keyword evidence="2" id="KW-1185">Reference proteome</keyword>